<dbReference type="GO" id="GO:0005243">
    <property type="term" value="F:gap junction channel activity"/>
    <property type="evidence" value="ECO:0000318"/>
    <property type="project" value="GO_Central"/>
</dbReference>
<feature type="region of interest" description="Disordered" evidence="11">
    <location>
        <begin position="310"/>
        <end position="340"/>
    </location>
</feature>
<evidence type="ECO:0000256" key="9">
    <source>
        <dbReference type="ARBA" id="ARBA00023136"/>
    </source>
</evidence>
<feature type="transmembrane region" description="Helical" evidence="12">
    <location>
        <begin position="89"/>
        <end position="110"/>
    </location>
</feature>
<evidence type="ECO:0000256" key="6">
    <source>
        <dbReference type="ARBA" id="ARBA00022868"/>
    </source>
</evidence>
<feature type="compositionally biased region" description="Basic and acidic residues" evidence="11">
    <location>
        <begin position="315"/>
        <end position="340"/>
    </location>
</feature>
<dbReference type="InterPro" id="IPR038359">
    <property type="entry name" value="Connexin_N_sf"/>
</dbReference>
<dbReference type="GO" id="GO:0005922">
    <property type="term" value="C:connexin complex"/>
    <property type="evidence" value="ECO:0000318"/>
    <property type="project" value="GO_Central"/>
</dbReference>
<reference evidence="15 16" key="1">
    <citation type="journal article" date="2007" name="Nature">
        <title>The medaka draft genome and insights into vertebrate genome evolution.</title>
        <authorList>
            <person name="Kasahara M."/>
            <person name="Naruse K."/>
            <person name="Sasaki S."/>
            <person name="Nakatani Y."/>
            <person name="Qu W."/>
            <person name="Ahsan B."/>
            <person name="Yamada T."/>
            <person name="Nagayasu Y."/>
            <person name="Doi K."/>
            <person name="Kasai Y."/>
            <person name="Jindo T."/>
            <person name="Kobayashi D."/>
            <person name="Shimada A."/>
            <person name="Toyoda A."/>
            <person name="Kuroki Y."/>
            <person name="Fujiyama A."/>
            <person name="Sasaki T."/>
            <person name="Shimizu A."/>
            <person name="Asakawa S."/>
            <person name="Shimizu N."/>
            <person name="Hashimoto S."/>
            <person name="Yang J."/>
            <person name="Lee Y."/>
            <person name="Matsushima K."/>
            <person name="Sugano S."/>
            <person name="Sakaizumi M."/>
            <person name="Narita T."/>
            <person name="Ohishi K."/>
            <person name="Haga S."/>
            <person name="Ohta F."/>
            <person name="Nomoto H."/>
            <person name="Nogata K."/>
            <person name="Morishita T."/>
            <person name="Endo T."/>
            <person name="Shin-I T."/>
            <person name="Takeda H."/>
            <person name="Morishita S."/>
            <person name="Kohara Y."/>
        </authorList>
    </citation>
    <scope>NUCLEOTIDE SEQUENCE [LARGE SCALE GENOMIC DNA]</scope>
    <source>
        <strain evidence="15 16">Hd-rR</strain>
    </source>
</reference>
<gene>
    <name evidence="15" type="primary">LOC101163044</name>
</gene>
<comment type="similarity">
    <text evidence="10">Belongs to the connexin family.</text>
</comment>
<keyword evidence="16" id="KW-1185">Reference proteome</keyword>
<evidence type="ECO:0000259" key="13">
    <source>
        <dbReference type="SMART" id="SM00037"/>
    </source>
</evidence>
<evidence type="ECO:0000313" key="15">
    <source>
        <dbReference type="Ensembl" id="ENSORLP00000043718.1"/>
    </source>
</evidence>
<comment type="subcellular location">
    <subcellularLocation>
        <location evidence="1">Cell junction</location>
        <location evidence="1">Gap junction</location>
    </subcellularLocation>
    <subcellularLocation>
        <location evidence="2 10">Cell membrane</location>
        <topology evidence="2 10">Multi-pass membrane protein</topology>
    </subcellularLocation>
</comment>
<keyword evidence="4" id="KW-1003">Cell membrane</keyword>
<reference evidence="15" key="2">
    <citation type="submission" date="2025-08" db="UniProtKB">
        <authorList>
            <consortium name="Ensembl"/>
        </authorList>
    </citation>
    <scope>IDENTIFICATION</scope>
    <source>
        <strain evidence="15">Hd-rR</strain>
    </source>
</reference>
<evidence type="ECO:0000256" key="7">
    <source>
        <dbReference type="ARBA" id="ARBA00022949"/>
    </source>
</evidence>
<organism evidence="15 16">
    <name type="scientific">Oryzias latipes</name>
    <name type="common">Japanese rice fish</name>
    <name type="synonym">Japanese killifish</name>
    <dbReference type="NCBI Taxonomy" id="8090"/>
    <lineage>
        <taxon>Eukaryota</taxon>
        <taxon>Metazoa</taxon>
        <taxon>Chordata</taxon>
        <taxon>Craniata</taxon>
        <taxon>Vertebrata</taxon>
        <taxon>Euteleostomi</taxon>
        <taxon>Actinopterygii</taxon>
        <taxon>Neopterygii</taxon>
        <taxon>Teleostei</taxon>
        <taxon>Neoteleostei</taxon>
        <taxon>Acanthomorphata</taxon>
        <taxon>Ovalentaria</taxon>
        <taxon>Atherinomorphae</taxon>
        <taxon>Beloniformes</taxon>
        <taxon>Adrianichthyidae</taxon>
        <taxon>Oryziinae</taxon>
        <taxon>Oryzias</taxon>
    </lineage>
</organism>
<name>A0A3B3IHT4_ORYLA</name>
<evidence type="ECO:0000256" key="2">
    <source>
        <dbReference type="ARBA" id="ARBA00004651"/>
    </source>
</evidence>
<dbReference type="InterPro" id="IPR017990">
    <property type="entry name" value="Connexin_CS"/>
</dbReference>
<keyword evidence="7" id="KW-0965">Cell junction</keyword>
<dbReference type="FunCoup" id="A0A3B3IHT4">
    <property type="interactions" value="118"/>
</dbReference>
<evidence type="ECO:0000256" key="10">
    <source>
        <dbReference type="RuleBase" id="RU000630"/>
    </source>
</evidence>
<evidence type="ECO:0000256" key="3">
    <source>
        <dbReference type="ARBA" id="ARBA00011455"/>
    </source>
</evidence>
<dbReference type="InParanoid" id="A0A3B3IHT4"/>
<dbReference type="Proteomes" id="UP000001038">
    <property type="component" value="Chromosome 22"/>
</dbReference>
<evidence type="ECO:0000259" key="14">
    <source>
        <dbReference type="SMART" id="SM01089"/>
    </source>
</evidence>
<comment type="subunit">
    <text evidence="3 10">A connexon is composed of a hexamer of connexins.</text>
</comment>
<evidence type="ECO:0000256" key="11">
    <source>
        <dbReference type="SAM" id="MobiDB-lite"/>
    </source>
</evidence>
<protein>
    <recommendedName>
        <fullName evidence="10">Gap junction protein</fullName>
    </recommendedName>
</protein>
<evidence type="ECO:0000256" key="1">
    <source>
        <dbReference type="ARBA" id="ARBA00004610"/>
    </source>
</evidence>
<feature type="transmembrane region" description="Helical" evidence="12">
    <location>
        <begin position="253"/>
        <end position="277"/>
    </location>
</feature>
<dbReference type="GO" id="GO:0007267">
    <property type="term" value="P:cell-cell signaling"/>
    <property type="evidence" value="ECO:0000318"/>
    <property type="project" value="GO_Central"/>
</dbReference>
<dbReference type="FunFam" id="1.20.1440.80:FF:000001">
    <property type="entry name" value="Gap junction alpha-1"/>
    <property type="match status" value="1"/>
</dbReference>
<dbReference type="AlphaFoldDB" id="A0A3B3IHT4"/>
<keyword evidence="8 12" id="KW-1133">Transmembrane helix</keyword>
<dbReference type="PROSITE" id="PS00408">
    <property type="entry name" value="CONNEXINS_2"/>
    <property type="match status" value="1"/>
</dbReference>
<evidence type="ECO:0000256" key="12">
    <source>
        <dbReference type="SAM" id="Phobius"/>
    </source>
</evidence>
<evidence type="ECO:0000256" key="5">
    <source>
        <dbReference type="ARBA" id="ARBA00022692"/>
    </source>
</evidence>
<dbReference type="PRINTS" id="PR00206">
    <property type="entry name" value="CONNEXIN"/>
</dbReference>
<dbReference type="Pfam" id="PF00029">
    <property type="entry name" value="Connexin"/>
    <property type="match status" value="1"/>
</dbReference>
<evidence type="ECO:0000256" key="4">
    <source>
        <dbReference type="ARBA" id="ARBA00022475"/>
    </source>
</evidence>
<dbReference type="STRING" id="8090.ENSORLP00000043718"/>
<dbReference type="Bgee" id="ENSORLG00000028503">
    <property type="expression patterns" value="Expressed in blastula and 8 other cell types or tissues"/>
</dbReference>
<sequence>MFKCVLRVFHDAATAGLAGFFEQSTSRERQAEREKSWSFFPSLLLVTLLSFLPFLSGLQDIDFQTDSASGMNWSGLESLLSGVNKYSTAFGRIWLSMVFVFRVLVFVVAAQRVWGDESKDFVCNTKQPGCTNVCYDFIFPISHIRLWALQLIFVTCPSLMVMAHVKFREGKNQKYVEQHNGSHLYANPGKKRGGLWWTYLLSLVFKAGFDAAFLYILYRIYHGYDLPKLSKCSLDPCPNTVDCFISRPTEKKIFMLFMVVSSAVCILMCLLEMVYLICKRIIKVAKVRHENDRILFAEQHQLTPLSLPRSQFQRDPTRAESKTSLIRREKTQEGHKTTVL</sequence>
<dbReference type="RefSeq" id="XP_004082447.2">
    <property type="nucleotide sequence ID" value="XM_004082399.4"/>
</dbReference>
<reference evidence="15" key="3">
    <citation type="submission" date="2025-09" db="UniProtKB">
        <authorList>
            <consortium name="Ensembl"/>
        </authorList>
    </citation>
    <scope>IDENTIFICATION</scope>
    <source>
        <strain evidence="15">Hd-rR</strain>
    </source>
</reference>
<dbReference type="KEGG" id="ola:101163044"/>
<dbReference type="GeneID" id="101163044"/>
<dbReference type="GeneTree" id="ENSGT01030000234513"/>
<feature type="domain" description="Connexin N-terminal" evidence="13">
    <location>
        <begin position="112"/>
        <end position="145"/>
    </location>
</feature>
<feature type="transmembrane region" description="Helical" evidence="12">
    <location>
        <begin position="196"/>
        <end position="218"/>
    </location>
</feature>
<keyword evidence="9 12" id="KW-0472">Membrane</keyword>
<dbReference type="PANTHER" id="PTHR11984:SF118">
    <property type="entry name" value="GAP JUNCTION PROTEIN"/>
    <property type="match status" value="1"/>
</dbReference>
<proteinExistence type="inferred from homology"/>
<feature type="transmembrane region" description="Helical" evidence="12">
    <location>
        <begin position="37"/>
        <end position="55"/>
    </location>
</feature>
<keyword evidence="5 10" id="KW-0812">Transmembrane</keyword>
<dbReference type="InterPro" id="IPR013092">
    <property type="entry name" value="Connexin_N"/>
</dbReference>
<dbReference type="SMART" id="SM00037">
    <property type="entry name" value="CNX"/>
    <property type="match status" value="1"/>
</dbReference>
<keyword evidence="6 10" id="KW-0303">Gap junction</keyword>
<feature type="domain" description="Connexin cysteine-rich" evidence="14">
    <location>
        <begin position="209"/>
        <end position="276"/>
    </location>
</feature>
<dbReference type="OrthoDB" id="9441654at2759"/>
<dbReference type="Ensembl" id="ENSORLT00000043212.1">
    <property type="protein sequence ID" value="ENSORLP00000043718.1"/>
    <property type="gene ID" value="ENSORLG00000028503.1"/>
</dbReference>
<accession>A0A3B3IHT4</accession>
<dbReference type="Gene3D" id="1.20.1440.80">
    <property type="entry name" value="Gap junction channel protein cysteine-rich domain"/>
    <property type="match status" value="1"/>
</dbReference>
<evidence type="ECO:0000313" key="16">
    <source>
        <dbReference type="Proteomes" id="UP000001038"/>
    </source>
</evidence>
<dbReference type="SMART" id="SM01089">
    <property type="entry name" value="Connexin_CCC"/>
    <property type="match status" value="1"/>
</dbReference>
<dbReference type="InterPro" id="IPR019570">
    <property type="entry name" value="Connexin_CCC"/>
</dbReference>
<comment type="function">
    <text evidence="10">One gap junction consists of a cluster of closely packed pairs of transmembrane channels, the connexons, through which materials of low MW diffuse from one cell to a neighboring cell.</text>
</comment>
<dbReference type="PROSITE" id="PS00407">
    <property type="entry name" value="CONNEXINS_1"/>
    <property type="match status" value="1"/>
</dbReference>
<dbReference type="InterPro" id="IPR000500">
    <property type="entry name" value="Connexin"/>
</dbReference>
<evidence type="ECO:0000256" key="8">
    <source>
        <dbReference type="ARBA" id="ARBA00022989"/>
    </source>
</evidence>
<dbReference type="PANTHER" id="PTHR11984">
    <property type="entry name" value="CONNEXIN"/>
    <property type="match status" value="1"/>
</dbReference>